<reference evidence="2" key="1">
    <citation type="submission" date="2022-01" db="EMBL/GenBank/DDBJ databases">
        <title>VMRC isolate genome collection.</title>
        <authorList>
            <person name="France M."/>
            <person name="Rutt L."/>
            <person name="Humphrys M."/>
            <person name="Ravel J."/>
        </authorList>
    </citation>
    <scope>NUCLEOTIDE SEQUENCE</scope>
    <source>
        <strain evidence="2">C0127B5</strain>
    </source>
</reference>
<accession>A0AAP3GY71</accession>
<sequence length="221" mass="25109">MTSKSNLIEAINLRHTVRRYKPTEIDFDNRKFILERVNKLNSSYNLMMRAVFDDDSALSLLGKFVLSKNARNFIVLAGKDNQQEQLGYCAADLMLYIQTLGLNSWFVGGTYNRQKLENKYHEPVWGIVVLGYGLDSGKKHACKSLNQVSVSDNDVEWYKKGVVAALKAPTALNKQNFKFILANGVVELEVKESSYAKLELGILRYFFELASGKKIEKKIIV</sequence>
<dbReference type="Gene3D" id="3.40.109.10">
    <property type="entry name" value="NADH Oxidase"/>
    <property type="match status" value="1"/>
</dbReference>
<dbReference type="Proteomes" id="UP001213015">
    <property type="component" value="Unassembled WGS sequence"/>
</dbReference>
<evidence type="ECO:0000259" key="1">
    <source>
        <dbReference type="Pfam" id="PF14512"/>
    </source>
</evidence>
<dbReference type="GO" id="GO:0016491">
    <property type="term" value="F:oxidoreductase activity"/>
    <property type="evidence" value="ECO:0007669"/>
    <property type="project" value="InterPro"/>
</dbReference>
<dbReference type="AlphaFoldDB" id="A0AAP3GY71"/>
<dbReference type="Pfam" id="PF14512">
    <property type="entry name" value="TM1586_NiRdase"/>
    <property type="match status" value="1"/>
</dbReference>
<gene>
    <name evidence="2" type="ORF">L2422_08370</name>
</gene>
<dbReference type="InterPro" id="IPR029478">
    <property type="entry name" value="TM1586_NiRdase"/>
</dbReference>
<organism evidence="2 3">
    <name type="scientific">Lactobacillus mulieris</name>
    <dbReference type="NCBI Taxonomy" id="2508708"/>
    <lineage>
        <taxon>Bacteria</taxon>
        <taxon>Bacillati</taxon>
        <taxon>Bacillota</taxon>
        <taxon>Bacilli</taxon>
        <taxon>Lactobacillales</taxon>
        <taxon>Lactobacillaceae</taxon>
        <taxon>Lactobacillus</taxon>
    </lineage>
</organism>
<evidence type="ECO:0000313" key="2">
    <source>
        <dbReference type="EMBL" id="MCZ3845502.1"/>
    </source>
</evidence>
<feature type="domain" description="Putative nitroreductase TM1586" evidence="1">
    <location>
        <begin position="6"/>
        <end position="211"/>
    </location>
</feature>
<dbReference type="EMBL" id="JAKHLF010000022">
    <property type="protein sequence ID" value="MCZ3845502.1"/>
    <property type="molecule type" value="Genomic_DNA"/>
</dbReference>
<protein>
    <submittedName>
        <fullName evidence="2">Nitroreductase</fullName>
    </submittedName>
</protein>
<dbReference type="RefSeq" id="WP_006585768.1">
    <property type="nucleotide sequence ID" value="NZ_CP160088.1"/>
</dbReference>
<proteinExistence type="predicted"/>
<evidence type="ECO:0000313" key="3">
    <source>
        <dbReference type="Proteomes" id="UP001213015"/>
    </source>
</evidence>
<dbReference type="InterPro" id="IPR000415">
    <property type="entry name" value="Nitroreductase-like"/>
</dbReference>
<name>A0AAP3GY71_9LACO</name>
<comment type="caution">
    <text evidence="2">The sequence shown here is derived from an EMBL/GenBank/DDBJ whole genome shotgun (WGS) entry which is preliminary data.</text>
</comment>
<dbReference type="SUPFAM" id="SSF55469">
    <property type="entry name" value="FMN-dependent nitroreductase-like"/>
    <property type="match status" value="1"/>
</dbReference>
<dbReference type="GeneID" id="97459990"/>